<evidence type="ECO:0000313" key="2">
    <source>
        <dbReference type="Proteomes" id="UP000245934"/>
    </source>
</evidence>
<reference evidence="1 2" key="1">
    <citation type="submission" date="2018-05" db="EMBL/GenBank/DDBJ databases">
        <title>Draft genome of Methanospirillum stamsii Pt1.</title>
        <authorList>
            <person name="Dueholm M.S."/>
            <person name="Nielsen P.H."/>
            <person name="Bakmann L.F."/>
            <person name="Otzen D.E."/>
        </authorList>
    </citation>
    <scope>NUCLEOTIDE SEQUENCE [LARGE SCALE GENOMIC DNA]</scope>
    <source>
        <strain evidence="1 2">Pt1</strain>
    </source>
</reference>
<proteinExistence type="predicted"/>
<name>A0A2V2MRP5_9EURY</name>
<keyword evidence="2" id="KW-1185">Reference proteome</keyword>
<sequence length="360" mass="40619">MGSLFSIRENVEDFSDAFDLICGQLSKSLILAIFSDYERMLEKNQDDHLLILDCESLLTILGEDAKALELLSKIQNNPTFLLPKLRYAAHCGVIGDSSGMNEILQDLLKNPVTSHEKICAFIASARLGDRKSAYELWKELLKESGVQNCVMNADVLDDPDSYTCLSSLFLRERIEAINLLFKLDITENRDIELYFHTSSLHYQIGLLLNPILQAIMYDGEYSAFTGFVVARAVADGAQKTMSRLRDSVTTQDPRVFQELILNLEGIRRYRALYAIGEGLLTFFSSNKKSDRIYIETLIQETGGDIYQLFDMLNIFKNAGLETEVSPLLEILISDVPEIEQKVSDRKNLDSYLGPCPPLTL</sequence>
<dbReference type="EMBL" id="QGMZ01000039">
    <property type="protein sequence ID" value="PWR70802.1"/>
    <property type="molecule type" value="Genomic_DNA"/>
</dbReference>
<gene>
    <name evidence="1" type="ORF">DLD82_15025</name>
</gene>
<comment type="caution">
    <text evidence="1">The sequence shown here is derived from an EMBL/GenBank/DDBJ whole genome shotgun (WGS) entry which is preliminary data.</text>
</comment>
<dbReference type="Proteomes" id="UP000245934">
    <property type="component" value="Unassembled WGS sequence"/>
</dbReference>
<dbReference type="RefSeq" id="WP_109941936.1">
    <property type="nucleotide sequence ID" value="NZ_CP176366.1"/>
</dbReference>
<dbReference type="AlphaFoldDB" id="A0A2V2MRP5"/>
<protein>
    <submittedName>
        <fullName evidence="1">Uncharacterized protein</fullName>
    </submittedName>
</protein>
<evidence type="ECO:0000313" key="1">
    <source>
        <dbReference type="EMBL" id="PWR70802.1"/>
    </source>
</evidence>
<accession>A0A2V2MRP5</accession>
<dbReference type="GeneID" id="97608206"/>
<dbReference type="OrthoDB" id="117155at2157"/>
<organism evidence="1 2">
    <name type="scientific">Methanospirillum stamsii</name>
    <dbReference type="NCBI Taxonomy" id="1277351"/>
    <lineage>
        <taxon>Archaea</taxon>
        <taxon>Methanobacteriati</taxon>
        <taxon>Methanobacteriota</taxon>
        <taxon>Stenosarchaea group</taxon>
        <taxon>Methanomicrobia</taxon>
        <taxon>Methanomicrobiales</taxon>
        <taxon>Methanospirillaceae</taxon>
        <taxon>Methanospirillum</taxon>
    </lineage>
</organism>